<organism evidence="1">
    <name type="scientific">Cacopsylla melanoneura</name>
    <dbReference type="NCBI Taxonomy" id="428564"/>
    <lineage>
        <taxon>Eukaryota</taxon>
        <taxon>Metazoa</taxon>
        <taxon>Ecdysozoa</taxon>
        <taxon>Arthropoda</taxon>
        <taxon>Hexapoda</taxon>
        <taxon>Insecta</taxon>
        <taxon>Pterygota</taxon>
        <taxon>Neoptera</taxon>
        <taxon>Paraneoptera</taxon>
        <taxon>Hemiptera</taxon>
        <taxon>Sternorrhyncha</taxon>
        <taxon>Psylloidea</taxon>
        <taxon>Psyllidae</taxon>
        <taxon>Psyllinae</taxon>
        <taxon>Cacopsylla</taxon>
    </lineage>
</organism>
<sequence length="101" mass="11154">MPFPTSRLAAPCIGNGRKTQNNITHGKNRAHVMNLYTCTSIGFCAKHYVSKVLVLSLFQVKKSVSSLLRTSYKANGNKLQTQCYKFTICTIGASPLICKIK</sequence>
<accession>A0A8D9B4B5</accession>
<proteinExistence type="predicted"/>
<reference evidence="1" key="1">
    <citation type="submission" date="2021-05" db="EMBL/GenBank/DDBJ databases">
        <authorList>
            <person name="Alioto T."/>
            <person name="Alioto T."/>
            <person name="Gomez Garrido J."/>
        </authorList>
    </citation>
    <scope>NUCLEOTIDE SEQUENCE</scope>
</reference>
<name>A0A8D9B4B5_9HEMI</name>
<protein>
    <submittedName>
        <fullName evidence="1">Uncharacterized protein</fullName>
    </submittedName>
</protein>
<evidence type="ECO:0000313" key="1">
    <source>
        <dbReference type="EMBL" id="CAG6776212.1"/>
    </source>
</evidence>
<dbReference type="AlphaFoldDB" id="A0A8D9B4B5"/>
<dbReference type="EMBL" id="HBUF01601351">
    <property type="protein sequence ID" value="CAG6776212.1"/>
    <property type="molecule type" value="Transcribed_RNA"/>
</dbReference>